<dbReference type="EMBL" id="PKMF04000043">
    <property type="protein sequence ID" value="KAK7855664.1"/>
    <property type="molecule type" value="Genomic_DNA"/>
</dbReference>
<name>A0AAW0LYU7_QUESU</name>
<keyword evidence="2" id="KW-1185">Reference proteome</keyword>
<organism evidence="1 2">
    <name type="scientific">Quercus suber</name>
    <name type="common">Cork oak</name>
    <dbReference type="NCBI Taxonomy" id="58331"/>
    <lineage>
        <taxon>Eukaryota</taxon>
        <taxon>Viridiplantae</taxon>
        <taxon>Streptophyta</taxon>
        <taxon>Embryophyta</taxon>
        <taxon>Tracheophyta</taxon>
        <taxon>Spermatophyta</taxon>
        <taxon>Magnoliopsida</taxon>
        <taxon>eudicotyledons</taxon>
        <taxon>Gunneridae</taxon>
        <taxon>Pentapetalae</taxon>
        <taxon>rosids</taxon>
        <taxon>fabids</taxon>
        <taxon>Fagales</taxon>
        <taxon>Fagaceae</taxon>
        <taxon>Quercus</taxon>
    </lineage>
</organism>
<proteinExistence type="predicted"/>
<comment type="caution">
    <text evidence="1">The sequence shown here is derived from an EMBL/GenBank/DDBJ whole genome shotgun (WGS) entry which is preliminary data.</text>
</comment>
<dbReference type="AlphaFoldDB" id="A0AAW0LYU7"/>
<reference evidence="1 2" key="1">
    <citation type="journal article" date="2018" name="Sci. Data">
        <title>The draft genome sequence of cork oak.</title>
        <authorList>
            <person name="Ramos A.M."/>
            <person name="Usie A."/>
            <person name="Barbosa P."/>
            <person name="Barros P.M."/>
            <person name="Capote T."/>
            <person name="Chaves I."/>
            <person name="Simoes F."/>
            <person name="Abreu I."/>
            <person name="Carrasquinho I."/>
            <person name="Faro C."/>
            <person name="Guimaraes J.B."/>
            <person name="Mendonca D."/>
            <person name="Nobrega F."/>
            <person name="Rodrigues L."/>
            <person name="Saibo N.J.M."/>
            <person name="Varela M.C."/>
            <person name="Egas C."/>
            <person name="Matos J."/>
            <person name="Miguel C.M."/>
            <person name="Oliveira M.M."/>
            <person name="Ricardo C.P."/>
            <person name="Goncalves S."/>
        </authorList>
    </citation>
    <scope>NUCLEOTIDE SEQUENCE [LARGE SCALE GENOMIC DNA]</scope>
    <source>
        <strain evidence="2">cv. HL8</strain>
    </source>
</reference>
<protein>
    <submittedName>
        <fullName evidence="1">Uncharacterized protein</fullName>
    </submittedName>
</protein>
<gene>
    <name evidence="1" type="ORF">CFP56_026851</name>
</gene>
<sequence length="60" mass="6631">MSFGHSSLSDRNPRRGDGASIWILPTTDSLIHFAEATLIEAWLLDFGFGSAMKPMFLLGF</sequence>
<accession>A0AAW0LYU7</accession>
<evidence type="ECO:0000313" key="2">
    <source>
        <dbReference type="Proteomes" id="UP000237347"/>
    </source>
</evidence>
<dbReference type="Proteomes" id="UP000237347">
    <property type="component" value="Unassembled WGS sequence"/>
</dbReference>
<evidence type="ECO:0000313" key="1">
    <source>
        <dbReference type="EMBL" id="KAK7855664.1"/>
    </source>
</evidence>